<feature type="region of interest" description="Disordered" evidence="1">
    <location>
        <begin position="386"/>
        <end position="410"/>
    </location>
</feature>
<dbReference type="Pfam" id="PF15644">
    <property type="entry name" value="Gln_amidase"/>
    <property type="match status" value="1"/>
</dbReference>
<dbReference type="AlphaFoldDB" id="A0A8H2JGJ0"/>
<dbReference type="InterPro" id="IPR057369">
    <property type="entry name" value="VG15"/>
</dbReference>
<reference evidence="4" key="1">
    <citation type="submission" date="2018-01" db="EMBL/GenBank/DDBJ databases">
        <title>Comparative genomics of Mycobacterium mucogenicum and Mycobacterium neoaurum clade members emphasizing tRNA and non-coding RNA.</title>
        <authorList>
            <person name="Behra P.R.K."/>
            <person name="Pettersson B.M.F."/>
            <person name="Das S."/>
            <person name="Dasgupta S."/>
            <person name="Kirsebom L.A."/>
        </authorList>
    </citation>
    <scope>NUCLEOTIDE SEQUENCE</scope>
    <source>
        <strain evidence="4">DSM 44124</strain>
    </source>
</reference>
<dbReference type="Pfam" id="PF25310">
    <property type="entry name" value="VG15"/>
    <property type="match status" value="1"/>
</dbReference>
<protein>
    <recommendedName>
        <fullName evidence="5">Tox-PL domain-containing protein</fullName>
    </recommendedName>
</protein>
<dbReference type="Gene3D" id="3.40.1350.120">
    <property type="match status" value="1"/>
</dbReference>
<gene>
    <name evidence="4" type="ORF">C1S78_27485</name>
</gene>
<accession>A0A8H2JGJ0</accession>
<name>A0A8H2JGJ0_MYCMU</name>
<evidence type="ECO:0000256" key="1">
    <source>
        <dbReference type="SAM" id="MobiDB-lite"/>
    </source>
</evidence>
<feature type="region of interest" description="Disordered" evidence="1">
    <location>
        <begin position="270"/>
        <end position="318"/>
    </location>
</feature>
<evidence type="ECO:0008006" key="5">
    <source>
        <dbReference type="Google" id="ProtNLM"/>
    </source>
</evidence>
<feature type="domain" description="Tox-PL" evidence="2">
    <location>
        <begin position="346"/>
        <end position="484"/>
    </location>
</feature>
<dbReference type="EMBL" id="POTL01000001">
    <property type="protein sequence ID" value="TLH55619.1"/>
    <property type="molecule type" value="Genomic_DNA"/>
</dbReference>
<organism evidence="4">
    <name type="scientific">Mycolicibacterium mucogenicum DSM 44124</name>
    <dbReference type="NCBI Taxonomy" id="1226753"/>
    <lineage>
        <taxon>Bacteria</taxon>
        <taxon>Bacillati</taxon>
        <taxon>Actinomycetota</taxon>
        <taxon>Actinomycetes</taxon>
        <taxon>Mycobacteriales</taxon>
        <taxon>Mycobacteriaceae</taxon>
        <taxon>Mycolicibacterium</taxon>
    </lineage>
</organism>
<comment type="caution">
    <text evidence="4">The sequence shown here is derived from an EMBL/GenBank/DDBJ whole genome shotgun (WGS) entry which is preliminary data.</text>
</comment>
<evidence type="ECO:0000259" key="2">
    <source>
        <dbReference type="Pfam" id="PF15644"/>
    </source>
</evidence>
<dbReference type="InterPro" id="IPR028908">
    <property type="entry name" value="Tox-PL_dom"/>
</dbReference>
<feature type="compositionally biased region" description="Pro residues" evidence="1">
    <location>
        <begin position="274"/>
        <end position="283"/>
    </location>
</feature>
<evidence type="ECO:0000313" key="4">
    <source>
        <dbReference type="EMBL" id="TLH55619.1"/>
    </source>
</evidence>
<feature type="compositionally biased region" description="Basic and acidic residues" evidence="1">
    <location>
        <begin position="298"/>
        <end position="310"/>
    </location>
</feature>
<dbReference type="InterPro" id="IPR040559">
    <property type="entry name" value="CdiA_C"/>
</dbReference>
<feature type="domain" description="tRNA nuclease CdiA C-terminal" evidence="3">
    <location>
        <begin position="596"/>
        <end position="667"/>
    </location>
</feature>
<sequence length="681" mass="74082">MSNPPRCWPCNRAETVPQAPDLTRQAARYGGLVEAARRYLALLWPRVDWGHPKAQDAVTTMYQSIVQRFGAGAAAVAAGLYDEMRAEQKPRNAYRAFAADPVPNERVAKIVASAFLGHDNPDVPVSQQTTSDLPLEQRVQKRLEDNLSRLVQQPARDTIAANADKDRSKPRWIRVPTGPTTCEFCIMLASRELGKNFGGYRSEHNALFDEHGETYHRNCDCVAVPVWGDPRELSPHMSDYKAIYDEAADRAGTTRDAKKILAEMRQVIKEQGQPPAPEPPGLPEPVELDTPKPAVHQGDTHAPVEPKAPEEPLPGVRRRTTEFDPLGPDLAVINPNHAAGRQWQVNCTRCATAVELQARGYDVTAEPRPDSVRDNGYANVLAKWASPDGTPAGQGGGVQATRGSVPDGEVLGMSTGSRVWDYLPAKGRGKVNAAKAAADAAVTEWGDGARGYITVEWSKANGGGAHIFNVVNRGGQVVYIDGQTNETDASGHWDRIKATGGSCRIVRTDDLETTSDAIDWVRSRTDNDDLLAQRKAARLAKVATSAGPGELAGSGPGSVDRSQVPHLHQHELDTADRLALRGHHVVFVPATGIGPTADATIDGETWEMKSISGSSEDAIARNLRKAKRQSKSVVLDVTDSSLTDDQVKALVEHYGHRYNLDQVHVIRGDADLDWRWHSNGE</sequence>
<evidence type="ECO:0000259" key="3">
    <source>
        <dbReference type="Pfam" id="PF18451"/>
    </source>
</evidence>
<proteinExistence type="predicted"/>
<dbReference type="Pfam" id="PF18451">
    <property type="entry name" value="CdiA_C"/>
    <property type="match status" value="1"/>
</dbReference>